<gene>
    <name evidence="4" type="ORF">GCM10010302_13110</name>
</gene>
<reference evidence="5" key="1">
    <citation type="journal article" date="2019" name="Int. J. Syst. Evol. Microbiol.">
        <title>The Global Catalogue of Microorganisms (GCM) 10K type strain sequencing project: providing services to taxonomists for standard genome sequencing and annotation.</title>
        <authorList>
            <consortium name="The Broad Institute Genomics Platform"/>
            <consortium name="The Broad Institute Genome Sequencing Center for Infectious Disease"/>
            <person name="Wu L."/>
            <person name="Ma J."/>
        </authorList>
    </citation>
    <scope>NUCLEOTIDE SEQUENCE [LARGE SCALE GENOMIC DNA]</scope>
    <source>
        <strain evidence="5">JCM 4505</strain>
    </source>
</reference>
<dbReference type="InterPro" id="IPR016300">
    <property type="entry name" value="ATPase_ArsA/GET3"/>
</dbReference>
<comment type="similarity">
    <text evidence="1">Belongs to the arsA ATPase family.</text>
</comment>
<dbReference type="InterPro" id="IPR008978">
    <property type="entry name" value="HSP20-like_chaperone"/>
</dbReference>
<dbReference type="InterPro" id="IPR003593">
    <property type="entry name" value="AAA+_ATPase"/>
</dbReference>
<protein>
    <submittedName>
        <fullName evidence="4">ArsA-related P-loop ATPase</fullName>
    </submittedName>
</protein>
<dbReference type="InterPro" id="IPR025723">
    <property type="entry name" value="ArsA/GET3_ATPase-like"/>
</dbReference>
<dbReference type="RefSeq" id="WP_344153837.1">
    <property type="nucleotide sequence ID" value="NZ_BAAABV010000010.1"/>
</dbReference>
<accession>A0ABP3EVV6</accession>
<keyword evidence="5" id="KW-1185">Reference proteome</keyword>
<proteinExistence type="inferred from homology"/>
<dbReference type="Pfam" id="PF02374">
    <property type="entry name" value="ArsA_ATPase"/>
    <property type="match status" value="2"/>
</dbReference>
<evidence type="ECO:0000256" key="2">
    <source>
        <dbReference type="SAM" id="MobiDB-lite"/>
    </source>
</evidence>
<evidence type="ECO:0000313" key="5">
    <source>
        <dbReference type="Proteomes" id="UP001501867"/>
    </source>
</evidence>
<name>A0ABP3EVV6_9ACTN</name>
<feature type="domain" description="AAA+ ATPase" evidence="3">
    <location>
        <begin position="1"/>
        <end position="152"/>
    </location>
</feature>
<evidence type="ECO:0000256" key="1">
    <source>
        <dbReference type="ARBA" id="ARBA00011040"/>
    </source>
</evidence>
<dbReference type="InterPro" id="IPR040612">
    <property type="entry name" value="ArsA_HSP20-like"/>
</dbReference>
<evidence type="ECO:0000259" key="3">
    <source>
        <dbReference type="SMART" id="SM00382"/>
    </source>
</evidence>
<dbReference type="Proteomes" id="UP001501867">
    <property type="component" value="Unassembled WGS sequence"/>
</dbReference>
<dbReference type="PANTHER" id="PTHR10803:SF3">
    <property type="entry name" value="ATPASE GET3"/>
    <property type="match status" value="1"/>
</dbReference>
<dbReference type="SMART" id="SM00382">
    <property type="entry name" value="AAA"/>
    <property type="match status" value="1"/>
</dbReference>
<organism evidence="4 5">
    <name type="scientific">Streptomyces polychromogenes</name>
    <dbReference type="NCBI Taxonomy" id="67342"/>
    <lineage>
        <taxon>Bacteria</taxon>
        <taxon>Bacillati</taxon>
        <taxon>Actinomycetota</taxon>
        <taxon>Actinomycetes</taxon>
        <taxon>Kitasatosporales</taxon>
        <taxon>Streptomycetaceae</taxon>
        <taxon>Streptomyces</taxon>
    </lineage>
</organism>
<dbReference type="SUPFAM" id="SSF52540">
    <property type="entry name" value="P-loop containing nucleoside triphosphate hydrolases"/>
    <property type="match status" value="1"/>
</dbReference>
<dbReference type="PANTHER" id="PTHR10803">
    <property type="entry name" value="ARSENICAL PUMP-DRIVING ATPASE ARSENITE-TRANSLOCATING ATPASE"/>
    <property type="match status" value="1"/>
</dbReference>
<dbReference type="Pfam" id="PF17886">
    <property type="entry name" value="ArsA_HSP20"/>
    <property type="match status" value="1"/>
</dbReference>
<evidence type="ECO:0000313" key="4">
    <source>
        <dbReference type="EMBL" id="GAA0276808.1"/>
    </source>
</evidence>
<comment type="caution">
    <text evidence="4">The sequence shown here is derived from an EMBL/GenBank/DDBJ whole genome shotgun (WGS) entry which is preliminary data.</text>
</comment>
<feature type="region of interest" description="Disordered" evidence="2">
    <location>
        <begin position="268"/>
        <end position="298"/>
    </location>
</feature>
<sequence>MPHTLLITGPGGSGRTTVAAATALAAARAGQRVLLLCGDGDPWAGAPTPDGLRLARIDSGEEFRTELAALQERGATLLGMLGGTPLGAEELTELPGAEQFALLRGLRRAATAPATDLVVVDMPPLHQALTTLALPAQLRRYLARLLPAERQAARALRPVLAQLAGVPMPARWLYETAARWDEELAAVQAVVEAPTTRVRLVAEPGPAADAALRSGTLGLALYQLPVHDLVANRLVPRDSADPWLAGLAAQQAEYLTRWGRERPVVPLGHLGRDPEDPGELAATEGMAPSPAPAPGDRPGWAVEDRLAEDGVLVWAVPLPRARKSELDLIRRGDELLLAVGPYRRTVSLPSALRRCTVSGAALTDGVLRVRFTPDPQLWPRAR</sequence>
<dbReference type="Gene3D" id="3.40.50.300">
    <property type="entry name" value="P-loop containing nucleotide triphosphate hydrolases"/>
    <property type="match status" value="1"/>
</dbReference>
<dbReference type="InterPro" id="IPR027417">
    <property type="entry name" value="P-loop_NTPase"/>
</dbReference>
<dbReference type="Gene3D" id="2.60.40.790">
    <property type="match status" value="1"/>
</dbReference>
<dbReference type="EMBL" id="BAAABV010000010">
    <property type="protein sequence ID" value="GAA0276808.1"/>
    <property type="molecule type" value="Genomic_DNA"/>
</dbReference>